<organism evidence="2 3">
    <name type="scientific">Tanacetum coccineum</name>
    <dbReference type="NCBI Taxonomy" id="301880"/>
    <lineage>
        <taxon>Eukaryota</taxon>
        <taxon>Viridiplantae</taxon>
        <taxon>Streptophyta</taxon>
        <taxon>Embryophyta</taxon>
        <taxon>Tracheophyta</taxon>
        <taxon>Spermatophyta</taxon>
        <taxon>Magnoliopsida</taxon>
        <taxon>eudicotyledons</taxon>
        <taxon>Gunneridae</taxon>
        <taxon>Pentapetalae</taxon>
        <taxon>asterids</taxon>
        <taxon>campanulids</taxon>
        <taxon>Asterales</taxon>
        <taxon>Asteraceae</taxon>
        <taxon>Asteroideae</taxon>
        <taxon>Anthemideae</taxon>
        <taxon>Anthemidinae</taxon>
        <taxon>Tanacetum</taxon>
    </lineage>
</organism>
<protein>
    <submittedName>
        <fullName evidence="2">Uncharacterized protein</fullName>
    </submittedName>
</protein>
<gene>
    <name evidence="2" type="ORF">Tco_1015238</name>
</gene>
<evidence type="ECO:0000256" key="1">
    <source>
        <dbReference type="SAM" id="Coils"/>
    </source>
</evidence>
<sequence>MTQRMARLEEDVHEIRGALTEQREVIDVMDHDFSRFSTWVTTGIGRMMDRVGVSYTPYSQTHMSYQRRVRQRSHGKTVTKPKRKRDATWFRDKVLMVEAQGNGKVLNEEELELLADLGIAEGPVTQTLITHNAAYQANDLDSYDSDCDDFSTAKAVLIANLSSYGLDVFSEKAQQIRPMLYDGSVTAKETNVISIADSEETLMLEEESRSKMLLKQSDFGKHFILQQKLSDEQAFRLQSLHPNTEQFASSPVKIEAPRELPKVTEVQIVFNQMKVLVQQYNVEKQCFEIQKKHFLIENDRLLDQIISQDIVNIVMNSSLDINTSVNVNSSVAMNDSVNYVEMCNKCLELEAGLIKQRNIVEKDEYNRLLKSFSKLEQRCISLELAMQLNKEILQKNNTSVNQTEPLFDQLFELNNLKTELQAKDTTIKKLKAKIKHLNKTSTTNSVKNDIDEIETINIELEHRVTKLITENEHLKQTYKQLYDLIKRSCVQAKELAKSLSDDGSRSSVDSLYESDCILEFDGAVKGNHGSTCARVVLHDVDGSLVSMQVFAGSKSNDNGKTEQKATIVAGNVSSYV</sequence>
<evidence type="ECO:0000313" key="2">
    <source>
        <dbReference type="EMBL" id="GJT63758.1"/>
    </source>
</evidence>
<feature type="coiled-coil region" evidence="1">
    <location>
        <begin position="413"/>
        <end position="477"/>
    </location>
</feature>
<evidence type="ECO:0000313" key="3">
    <source>
        <dbReference type="Proteomes" id="UP001151760"/>
    </source>
</evidence>
<dbReference type="EMBL" id="BQNB010017487">
    <property type="protein sequence ID" value="GJT63758.1"/>
    <property type="molecule type" value="Genomic_DNA"/>
</dbReference>
<comment type="caution">
    <text evidence="2">The sequence shown here is derived from an EMBL/GenBank/DDBJ whole genome shotgun (WGS) entry which is preliminary data.</text>
</comment>
<name>A0ABQ5FLB7_9ASTR</name>
<keyword evidence="1" id="KW-0175">Coiled coil</keyword>
<proteinExistence type="predicted"/>
<reference evidence="2" key="2">
    <citation type="submission" date="2022-01" db="EMBL/GenBank/DDBJ databases">
        <authorList>
            <person name="Yamashiro T."/>
            <person name="Shiraishi A."/>
            <person name="Satake H."/>
            <person name="Nakayama K."/>
        </authorList>
    </citation>
    <scope>NUCLEOTIDE SEQUENCE</scope>
</reference>
<keyword evidence="3" id="KW-1185">Reference proteome</keyword>
<accession>A0ABQ5FLB7</accession>
<dbReference type="Proteomes" id="UP001151760">
    <property type="component" value="Unassembled WGS sequence"/>
</dbReference>
<reference evidence="2" key="1">
    <citation type="journal article" date="2022" name="Int. J. Mol. Sci.">
        <title>Draft Genome of Tanacetum Coccineum: Genomic Comparison of Closely Related Tanacetum-Family Plants.</title>
        <authorList>
            <person name="Yamashiro T."/>
            <person name="Shiraishi A."/>
            <person name="Nakayama K."/>
            <person name="Satake H."/>
        </authorList>
    </citation>
    <scope>NUCLEOTIDE SEQUENCE</scope>
</reference>